<evidence type="ECO:0000256" key="15">
    <source>
        <dbReference type="ARBA" id="ARBA00041063"/>
    </source>
</evidence>
<dbReference type="InterPro" id="IPR052388">
    <property type="entry name" value="Peroxisomal_t2-enoyl-CoA_red"/>
</dbReference>
<keyword evidence="9" id="KW-0443">Lipid metabolism</keyword>
<evidence type="ECO:0000256" key="5">
    <source>
        <dbReference type="ARBA" id="ARBA00022553"/>
    </source>
</evidence>
<dbReference type="GO" id="GO:0019166">
    <property type="term" value="F:trans-2-enoyl-CoA reductase (NADPH) activity"/>
    <property type="evidence" value="ECO:0007669"/>
    <property type="project" value="UniProtKB-EC"/>
</dbReference>
<keyword evidence="6" id="KW-0276">Fatty acid metabolism</keyword>
<evidence type="ECO:0000256" key="16">
    <source>
        <dbReference type="ARBA" id="ARBA00047570"/>
    </source>
</evidence>
<feature type="domain" description="Ketoreductase" evidence="22">
    <location>
        <begin position="16"/>
        <end position="201"/>
    </location>
</feature>
<dbReference type="STRING" id="1560345.AWL63_19955"/>
<comment type="pathway">
    <text evidence="2">Lipid metabolism.</text>
</comment>
<comment type="subcellular location">
    <subcellularLocation>
        <location evidence="1">Peroxisome</location>
    </subcellularLocation>
</comment>
<comment type="catalytic activity">
    <reaction evidence="19">
        <text>a (2E)-enoyl-CoA + NADPH + H(+) = a 2,3-saturated acyl-CoA + NADP(+)</text>
        <dbReference type="Rhea" id="RHEA:33763"/>
        <dbReference type="ChEBI" id="CHEBI:15378"/>
        <dbReference type="ChEBI" id="CHEBI:57783"/>
        <dbReference type="ChEBI" id="CHEBI:58349"/>
        <dbReference type="ChEBI" id="CHEBI:58856"/>
        <dbReference type="ChEBI" id="CHEBI:65111"/>
        <dbReference type="EC" id="1.3.1.38"/>
    </reaction>
    <physiologicalReaction direction="left-to-right" evidence="19">
        <dbReference type="Rhea" id="RHEA:33764"/>
    </physiologicalReaction>
</comment>
<dbReference type="PANTHER" id="PTHR24317">
    <property type="entry name" value="PEROXISOMAL TRANS-2-ENOYL-COA REDUCTASE"/>
    <property type="match status" value="1"/>
</dbReference>
<keyword evidence="7" id="KW-0521">NADP</keyword>
<dbReference type="SUPFAM" id="SSF51735">
    <property type="entry name" value="NAD(P)-binding Rossmann-fold domains"/>
    <property type="match status" value="1"/>
</dbReference>
<evidence type="ECO:0000256" key="10">
    <source>
        <dbReference type="ARBA" id="ARBA00023140"/>
    </source>
</evidence>
<keyword evidence="8" id="KW-0560">Oxidoreductase</keyword>
<dbReference type="EC" id="1.3.1.38" evidence="14"/>
<evidence type="ECO:0000256" key="17">
    <source>
        <dbReference type="ARBA" id="ARBA00048686"/>
    </source>
</evidence>
<protein>
    <recommendedName>
        <fullName evidence="15">Peroxisomal trans-2-enoyl-CoA reductase</fullName>
        <ecNumber evidence="14">1.3.1.38</ecNumber>
    </recommendedName>
</protein>
<evidence type="ECO:0000256" key="18">
    <source>
        <dbReference type="ARBA" id="ARBA00049108"/>
    </source>
</evidence>
<comment type="subunit">
    <text evidence="13">Interacts with PEX5, probably required to target it into peroxisomes.</text>
</comment>
<evidence type="ECO:0000256" key="12">
    <source>
        <dbReference type="ARBA" id="ARBA00037124"/>
    </source>
</evidence>
<evidence type="ECO:0000313" key="23">
    <source>
        <dbReference type="EMBL" id="AOH86956.1"/>
    </source>
</evidence>
<evidence type="ECO:0000256" key="4">
    <source>
        <dbReference type="ARBA" id="ARBA00022516"/>
    </source>
</evidence>
<keyword evidence="5" id="KW-0597">Phosphoprotein</keyword>
<sequence length="271" mass="29102">MAERRIAFNDVLFRDKVVLVSGGATGIGRALVWILARSGARVVTCGRSPDKLDALRSELADHGHEVLAVPTDIRNADAVAALFAQMPERHGRLDLLINNAGGQFPQAAIDMSANGFRAVIDNNLLGTWSMMQTAARHWRDTNTPGSIVNVVAVVDRGILGAAHTAAARAGVIYLSKTVAVEWMPLNIRVNCVAPGTIFTEGMAGYPEEAKKTFARSNPMLRLGDPWEIAEACLFIGSDASSFTTGEILRVDGGGQLWGEQWTQGKPDYFAG</sequence>
<evidence type="ECO:0000256" key="2">
    <source>
        <dbReference type="ARBA" id="ARBA00005189"/>
    </source>
</evidence>
<evidence type="ECO:0000256" key="8">
    <source>
        <dbReference type="ARBA" id="ARBA00023002"/>
    </source>
</evidence>
<comment type="catalytic activity">
    <reaction evidence="21">
        <text>(2E)-octenoyl-CoA + NADPH + H(+) = octanoyl-CoA + NADP(+)</text>
        <dbReference type="Rhea" id="RHEA:44952"/>
        <dbReference type="ChEBI" id="CHEBI:15378"/>
        <dbReference type="ChEBI" id="CHEBI:57386"/>
        <dbReference type="ChEBI" id="CHEBI:57783"/>
        <dbReference type="ChEBI" id="CHEBI:58349"/>
        <dbReference type="ChEBI" id="CHEBI:62242"/>
    </reaction>
    <physiologicalReaction direction="left-to-right" evidence="21">
        <dbReference type="Rhea" id="RHEA:44953"/>
    </physiologicalReaction>
</comment>
<gene>
    <name evidence="23" type="ORF">AWL63_19955</name>
</gene>
<dbReference type="InterPro" id="IPR036291">
    <property type="entry name" value="NAD(P)-bd_dom_sf"/>
</dbReference>
<dbReference type="PANTHER" id="PTHR24317:SF7">
    <property type="entry name" value="PEROXISOMAL TRANS-2-ENOYL-COA REDUCTASE"/>
    <property type="match status" value="1"/>
</dbReference>
<organism evidence="23 24">
    <name type="scientific">Sphingomonas panacis</name>
    <dbReference type="NCBI Taxonomy" id="1560345"/>
    <lineage>
        <taxon>Bacteria</taxon>
        <taxon>Pseudomonadati</taxon>
        <taxon>Pseudomonadota</taxon>
        <taxon>Alphaproteobacteria</taxon>
        <taxon>Sphingomonadales</taxon>
        <taxon>Sphingomonadaceae</taxon>
        <taxon>Sphingomonas</taxon>
    </lineage>
</organism>
<evidence type="ECO:0000256" key="21">
    <source>
        <dbReference type="ARBA" id="ARBA00049559"/>
    </source>
</evidence>
<dbReference type="OrthoDB" id="286404at2"/>
<evidence type="ECO:0000313" key="24">
    <source>
        <dbReference type="Proteomes" id="UP000094256"/>
    </source>
</evidence>
<evidence type="ECO:0000256" key="6">
    <source>
        <dbReference type="ARBA" id="ARBA00022832"/>
    </source>
</evidence>
<name>A0A1B3ZHQ8_9SPHN</name>
<evidence type="ECO:0000256" key="20">
    <source>
        <dbReference type="ARBA" id="ARBA00049386"/>
    </source>
</evidence>
<comment type="function">
    <text evidence="12">Participates in chain elongation of fatty acids. Catalyzes the reduction of trans-2-enoyl-CoAs of varying chain lengths from 6:1 to 16:1, having maximum activity with 10:1 CoA. Has no 2,4-dienoyl-CoA reductase activity.</text>
</comment>
<dbReference type="Gene3D" id="3.40.50.720">
    <property type="entry name" value="NAD(P)-binding Rossmann-like Domain"/>
    <property type="match status" value="1"/>
</dbReference>
<evidence type="ECO:0000256" key="13">
    <source>
        <dbReference type="ARBA" id="ARBA00038622"/>
    </source>
</evidence>
<reference evidence="23 24" key="1">
    <citation type="submission" date="2016-01" db="EMBL/GenBank/DDBJ databases">
        <title>Complete genome and mega plasmid sequence of Sphingomonas panacis DCY99 elicits systemic resistance in rice to Xanthomonas oryzae.</title>
        <authorList>
            <person name="Kim Y.J."/>
            <person name="Yang D.C."/>
            <person name="Sing P."/>
        </authorList>
    </citation>
    <scope>NUCLEOTIDE SEQUENCE [LARGE SCALE GENOMIC DNA]</scope>
    <source>
        <strain evidence="23 24">DCY99</strain>
    </source>
</reference>
<evidence type="ECO:0000256" key="9">
    <source>
        <dbReference type="ARBA" id="ARBA00023098"/>
    </source>
</evidence>
<dbReference type="Proteomes" id="UP000094256">
    <property type="component" value="Chromosome"/>
</dbReference>
<keyword evidence="24" id="KW-1185">Reference proteome</keyword>
<dbReference type="SMART" id="SM00822">
    <property type="entry name" value="PKS_KR"/>
    <property type="match status" value="1"/>
</dbReference>
<dbReference type="Pfam" id="PF13561">
    <property type="entry name" value="adh_short_C2"/>
    <property type="match status" value="1"/>
</dbReference>
<comment type="catalytic activity">
    <reaction evidence="16">
        <text>(2E)-dodecenoyl-CoA + NADPH + H(+) = dodecanoyl-CoA + NADP(+)</text>
        <dbReference type="Rhea" id="RHEA:44964"/>
        <dbReference type="ChEBI" id="CHEBI:15378"/>
        <dbReference type="ChEBI" id="CHEBI:57330"/>
        <dbReference type="ChEBI" id="CHEBI:57375"/>
        <dbReference type="ChEBI" id="CHEBI:57783"/>
        <dbReference type="ChEBI" id="CHEBI:58349"/>
    </reaction>
    <physiologicalReaction direction="left-to-right" evidence="16">
        <dbReference type="Rhea" id="RHEA:44965"/>
    </physiologicalReaction>
</comment>
<evidence type="ECO:0000256" key="14">
    <source>
        <dbReference type="ARBA" id="ARBA00038849"/>
    </source>
</evidence>
<dbReference type="FunFam" id="3.40.50.720:FF:000084">
    <property type="entry name" value="Short-chain dehydrogenase reductase"/>
    <property type="match status" value="1"/>
</dbReference>
<accession>A0A1B3ZHQ8</accession>
<evidence type="ECO:0000256" key="3">
    <source>
        <dbReference type="ARBA" id="ARBA00006484"/>
    </source>
</evidence>
<proteinExistence type="inferred from homology"/>
<keyword evidence="11" id="KW-0275">Fatty acid biosynthesis</keyword>
<dbReference type="PRINTS" id="PR00081">
    <property type="entry name" value="GDHRDH"/>
</dbReference>
<evidence type="ECO:0000256" key="19">
    <source>
        <dbReference type="ARBA" id="ARBA00049251"/>
    </source>
</evidence>
<dbReference type="InterPro" id="IPR002347">
    <property type="entry name" value="SDR_fam"/>
</dbReference>
<comment type="catalytic activity">
    <reaction evidence="20">
        <text>(2E)-decenoyl-CoA + NADPH + H(+) = decanoyl-CoA + NADP(+)</text>
        <dbReference type="Rhea" id="RHEA:44960"/>
        <dbReference type="ChEBI" id="CHEBI:15378"/>
        <dbReference type="ChEBI" id="CHEBI:57783"/>
        <dbReference type="ChEBI" id="CHEBI:58349"/>
        <dbReference type="ChEBI" id="CHEBI:61406"/>
        <dbReference type="ChEBI" id="CHEBI:61430"/>
    </reaction>
    <physiologicalReaction direction="left-to-right" evidence="20">
        <dbReference type="Rhea" id="RHEA:44961"/>
    </physiologicalReaction>
</comment>
<comment type="catalytic activity">
    <reaction evidence="17">
        <text>(2E)-tetradecenoyl-CoA + NADPH + H(+) = tetradecanoyl-CoA + NADP(+)</text>
        <dbReference type="Rhea" id="RHEA:44968"/>
        <dbReference type="ChEBI" id="CHEBI:15378"/>
        <dbReference type="ChEBI" id="CHEBI:57385"/>
        <dbReference type="ChEBI" id="CHEBI:57783"/>
        <dbReference type="ChEBI" id="CHEBI:58349"/>
        <dbReference type="ChEBI" id="CHEBI:61405"/>
    </reaction>
    <physiologicalReaction direction="left-to-right" evidence="17">
        <dbReference type="Rhea" id="RHEA:44969"/>
    </physiologicalReaction>
</comment>
<keyword evidence="4" id="KW-0444">Lipid biosynthesis</keyword>
<dbReference type="EMBL" id="CP014168">
    <property type="protein sequence ID" value="AOH86956.1"/>
    <property type="molecule type" value="Genomic_DNA"/>
</dbReference>
<evidence type="ECO:0000259" key="22">
    <source>
        <dbReference type="SMART" id="SM00822"/>
    </source>
</evidence>
<dbReference type="AlphaFoldDB" id="A0A1B3ZHQ8"/>
<dbReference type="PRINTS" id="PR00080">
    <property type="entry name" value="SDRFAMILY"/>
</dbReference>
<evidence type="ECO:0000256" key="7">
    <source>
        <dbReference type="ARBA" id="ARBA00022857"/>
    </source>
</evidence>
<keyword evidence="10" id="KW-0576">Peroxisome</keyword>
<evidence type="ECO:0000256" key="1">
    <source>
        <dbReference type="ARBA" id="ARBA00004275"/>
    </source>
</evidence>
<evidence type="ECO:0000256" key="11">
    <source>
        <dbReference type="ARBA" id="ARBA00023160"/>
    </source>
</evidence>
<dbReference type="KEGG" id="span:AWL63_19955"/>
<comment type="similarity">
    <text evidence="3">Belongs to the short-chain dehydrogenases/reductases (SDR) family.</text>
</comment>
<comment type="catalytic activity">
    <reaction evidence="18">
        <text>(2E)-hexenoyl-CoA + NADPH + H(+) = hexanoyl-CoA + NADP(+)</text>
        <dbReference type="Rhea" id="RHEA:44956"/>
        <dbReference type="ChEBI" id="CHEBI:15378"/>
        <dbReference type="ChEBI" id="CHEBI:57783"/>
        <dbReference type="ChEBI" id="CHEBI:58349"/>
        <dbReference type="ChEBI" id="CHEBI:62077"/>
        <dbReference type="ChEBI" id="CHEBI:62620"/>
    </reaction>
    <physiologicalReaction direction="left-to-right" evidence="18">
        <dbReference type="Rhea" id="RHEA:44957"/>
    </physiologicalReaction>
</comment>
<dbReference type="InterPro" id="IPR057326">
    <property type="entry name" value="KR_dom"/>
</dbReference>
<dbReference type="GO" id="GO:0006633">
    <property type="term" value="P:fatty acid biosynthetic process"/>
    <property type="evidence" value="ECO:0007669"/>
    <property type="project" value="UniProtKB-KW"/>
</dbReference>